<evidence type="ECO:0000256" key="10">
    <source>
        <dbReference type="ARBA" id="ARBA00033270"/>
    </source>
</evidence>
<dbReference type="PANTHER" id="PTHR30474">
    <property type="entry name" value="CELL CYCLE PROTEIN"/>
    <property type="match status" value="1"/>
</dbReference>
<keyword evidence="8 16" id="KW-0472">Membrane</keyword>
<keyword evidence="5" id="KW-0133">Cell shape</keyword>
<evidence type="ECO:0000256" key="12">
    <source>
        <dbReference type="ARBA" id="ARBA00041185"/>
    </source>
</evidence>
<evidence type="ECO:0000256" key="3">
    <source>
        <dbReference type="ARBA" id="ARBA00022679"/>
    </source>
</evidence>
<evidence type="ECO:0000256" key="9">
    <source>
        <dbReference type="ARBA" id="ARBA00032370"/>
    </source>
</evidence>
<evidence type="ECO:0000313" key="17">
    <source>
        <dbReference type="EMBL" id="MFD0916270.1"/>
    </source>
</evidence>
<feature type="transmembrane region" description="Helical" evidence="16">
    <location>
        <begin position="59"/>
        <end position="76"/>
    </location>
</feature>
<keyword evidence="3" id="KW-0808">Transferase</keyword>
<dbReference type="Proteomes" id="UP001597101">
    <property type="component" value="Unassembled WGS sequence"/>
</dbReference>
<dbReference type="PANTHER" id="PTHR30474:SF2">
    <property type="entry name" value="PEPTIDOGLYCAN GLYCOSYLTRANSFERASE FTSW-RELATED"/>
    <property type="match status" value="1"/>
</dbReference>
<accession>A0ABW3FDK1</accession>
<evidence type="ECO:0000256" key="15">
    <source>
        <dbReference type="ARBA" id="ARBA00049902"/>
    </source>
</evidence>
<comment type="catalytic activity">
    <reaction evidence="15">
        <text>[GlcNAc-(1-&gt;4)-Mur2Ac(oyl-L-Ala-gamma-D-Glu-L-Lys-D-Ala-D-Ala)](n)-di-trans,octa-cis-undecaprenyl diphosphate + beta-D-GlcNAc-(1-&gt;4)-Mur2Ac(oyl-L-Ala-gamma-D-Glu-L-Lys-D-Ala-D-Ala)-di-trans,octa-cis-undecaprenyl diphosphate = [GlcNAc-(1-&gt;4)-Mur2Ac(oyl-L-Ala-gamma-D-Glu-L-Lys-D-Ala-D-Ala)](n+1)-di-trans,octa-cis-undecaprenyl diphosphate + di-trans,octa-cis-undecaprenyl diphosphate + H(+)</text>
        <dbReference type="Rhea" id="RHEA:23708"/>
        <dbReference type="Rhea" id="RHEA-COMP:9602"/>
        <dbReference type="Rhea" id="RHEA-COMP:9603"/>
        <dbReference type="ChEBI" id="CHEBI:15378"/>
        <dbReference type="ChEBI" id="CHEBI:58405"/>
        <dbReference type="ChEBI" id="CHEBI:60033"/>
        <dbReference type="ChEBI" id="CHEBI:78435"/>
        <dbReference type="EC" id="2.4.99.28"/>
    </reaction>
</comment>
<evidence type="ECO:0000256" key="6">
    <source>
        <dbReference type="ARBA" id="ARBA00022984"/>
    </source>
</evidence>
<dbReference type="RefSeq" id="WP_377212132.1">
    <property type="nucleotide sequence ID" value="NZ_JBHTJV010000005.1"/>
</dbReference>
<dbReference type="EMBL" id="JBHTJV010000005">
    <property type="protein sequence ID" value="MFD0916270.1"/>
    <property type="molecule type" value="Genomic_DNA"/>
</dbReference>
<keyword evidence="2" id="KW-0328">Glycosyltransferase</keyword>
<evidence type="ECO:0000256" key="5">
    <source>
        <dbReference type="ARBA" id="ARBA00022960"/>
    </source>
</evidence>
<evidence type="ECO:0000256" key="11">
    <source>
        <dbReference type="ARBA" id="ARBA00038053"/>
    </source>
</evidence>
<evidence type="ECO:0000256" key="14">
    <source>
        <dbReference type="ARBA" id="ARBA00044770"/>
    </source>
</evidence>
<evidence type="ECO:0000256" key="7">
    <source>
        <dbReference type="ARBA" id="ARBA00022989"/>
    </source>
</evidence>
<feature type="transmembrane region" description="Helical" evidence="16">
    <location>
        <begin position="273"/>
        <end position="294"/>
    </location>
</feature>
<comment type="caution">
    <text evidence="17">The sequence shown here is derived from an EMBL/GenBank/DDBJ whole genome shotgun (WGS) entry which is preliminary data.</text>
</comment>
<feature type="transmembrane region" description="Helical" evidence="16">
    <location>
        <begin position="169"/>
        <end position="186"/>
    </location>
</feature>
<evidence type="ECO:0000256" key="13">
    <source>
        <dbReference type="ARBA" id="ARBA00041418"/>
    </source>
</evidence>
<feature type="transmembrane region" description="Helical" evidence="16">
    <location>
        <begin position="306"/>
        <end position="327"/>
    </location>
</feature>
<keyword evidence="6" id="KW-0573">Peptidoglycan synthesis</keyword>
<dbReference type="Pfam" id="PF01098">
    <property type="entry name" value="FTSW_RODA_SPOVE"/>
    <property type="match status" value="1"/>
</dbReference>
<organism evidence="17 18">
    <name type="scientific">Pseudahrensia aquimaris</name>
    <dbReference type="NCBI Taxonomy" id="744461"/>
    <lineage>
        <taxon>Bacteria</taxon>
        <taxon>Pseudomonadati</taxon>
        <taxon>Pseudomonadota</taxon>
        <taxon>Alphaproteobacteria</taxon>
        <taxon>Hyphomicrobiales</taxon>
        <taxon>Ahrensiaceae</taxon>
        <taxon>Pseudahrensia</taxon>
    </lineage>
</organism>
<protein>
    <recommendedName>
        <fullName evidence="12">Probable peptidoglycan glycosyltransferase FtsW</fullName>
        <ecNumber evidence="14">2.4.99.28</ecNumber>
    </recommendedName>
    <alternativeName>
        <fullName evidence="13">Cell division protein FtsW</fullName>
    </alternativeName>
    <alternativeName>
        <fullName evidence="10">Cell wall polymerase</fullName>
    </alternativeName>
    <alternativeName>
        <fullName evidence="9">Peptidoglycan polymerase</fullName>
    </alternativeName>
</protein>
<feature type="transmembrane region" description="Helical" evidence="16">
    <location>
        <begin position="20"/>
        <end position="39"/>
    </location>
</feature>
<evidence type="ECO:0000256" key="2">
    <source>
        <dbReference type="ARBA" id="ARBA00022676"/>
    </source>
</evidence>
<evidence type="ECO:0000256" key="8">
    <source>
        <dbReference type="ARBA" id="ARBA00023136"/>
    </source>
</evidence>
<comment type="subcellular location">
    <subcellularLocation>
        <location evidence="1">Membrane</location>
        <topology evidence="1">Multi-pass membrane protein</topology>
    </subcellularLocation>
</comment>
<evidence type="ECO:0000256" key="16">
    <source>
        <dbReference type="SAM" id="Phobius"/>
    </source>
</evidence>
<name>A0ABW3FDK1_9HYPH</name>
<keyword evidence="7 16" id="KW-1133">Transmembrane helix</keyword>
<proteinExistence type="inferred from homology"/>
<reference evidence="18" key="1">
    <citation type="journal article" date="2019" name="Int. J. Syst. Evol. Microbiol.">
        <title>The Global Catalogue of Microorganisms (GCM) 10K type strain sequencing project: providing services to taxonomists for standard genome sequencing and annotation.</title>
        <authorList>
            <consortium name="The Broad Institute Genomics Platform"/>
            <consortium name="The Broad Institute Genome Sequencing Center for Infectious Disease"/>
            <person name="Wu L."/>
            <person name="Ma J."/>
        </authorList>
    </citation>
    <scope>NUCLEOTIDE SEQUENCE [LARGE SCALE GENOMIC DNA]</scope>
    <source>
        <strain evidence="18">CCUG 60023</strain>
    </source>
</reference>
<evidence type="ECO:0000256" key="1">
    <source>
        <dbReference type="ARBA" id="ARBA00004141"/>
    </source>
</evidence>
<keyword evidence="18" id="KW-1185">Reference proteome</keyword>
<feature type="transmembrane region" description="Helical" evidence="16">
    <location>
        <begin position="339"/>
        <end position="360"/>
    </location>
</feature>
<keyword evidence="4 16" id="KW-0812">Transmembrane</keyword>
<comment type="similarity">
    <text evidence="11">Belongs to the SEDS family. FtsW subfamily.</text>
</comment>
<dbReference type="InterPro" id="IPR001182">
    <property type="entry name" value="FtsW/RodA"/>
</dbReference>
<feature type="transmembrane region" description="Helical" evidence="16">
    <location>
        <begin position="146"/>
        <end position="163"/>
    </location>
</feature>
<sequence length="383" mass="41335">MVSRARKGVISDWWWTVDKLLLAALLGLMFMGLLLSLSASPPVAKRLGIDAFHFVERHAMFMLPAIGVLIGTSLLTMRQARRVAFIVLGASIVALLLIPFIGFSAKGATRWLAVGSFLIQPSEFMKPAFVVITAWLFSESVRQPDIPCNALAIGLFGLCAGLLVMQPDLGQTLLLSFVWGAMFFMAGMPWLWVALLGGTALTGLTVAYFSFSHFSGRIDRFLTGAGDTFQVDRGLAAINNGGWLGTGPGEGRIKNGLPDSHTDFIFSVTVEEFGIVLAMGLVLIFAFIVMRGLWHALREHDRFVQLAVSGLVLQFGFQAMINIGVNLRLLPAKGMTLPFISYGGSSLLAVAFGMGLVLALTRKRADSYSRGWAKPAGATAFAV</sequence>
<dbReference type="EC" id="2.4.99.28" evidence="14"/>
<feature type="transmembrane region" description="Helical" evidence="16">
    <location>
        <begin position="83"/>
        <end position="105"/>
    </location>
</feature>
<evidence type="ECO:0000313" key="18">
    <source>
        <dbReference type="Proteomes" id="UP001597101"/>
    </source>
</evidence>
<evidence type="ECO:0000256" key="4">
    <source>
        <dbReference type="ARBA" id="ARBA00022692"/>
    </source>
</evidence>
<gene>
    <name evidence="17" type="ORF">ACFQ14_07620</name>
</gene>